<proteinExistence type="predicted"/>
<sequence>MYLHLKSTSSTIPIEFRPKHLYQTSPILLPVMTVALI</sequence>
<dbReference type="EMBL" id="GBXM01108415">
    <property type="protein sequence ID" value="JAH00162.1"/>
    <property type="molecule type" value="Transcribed_RNA"/>
</dbReference>
<accession>A0A0E9P784</accession>
<organism evidence="1">
    <name type="scientific">Anguilla anguilla</name>
    <name type="common">European freshwater eel</name>
    <name type="synonym">Muraena anguilla</name>
    <dbReference type="NCBI Taxonomy" id="7936"/>
    <lineage>
        <taxon>Eukaryota</taxon>
        <taxon>Metazoa</taxon>
        <taxon>Chordata</taxon>
        <taxon>Craniata</taxon>
        <taxon>Vertebrata</taxon>
        <taxon>Euteleostomi</taxon>
        <taxon>Actinopterygii</taxon>
        <taxon>Neopterygii</taxon>
        <taxon>Teleostei</taxon>
        <taxon>Anguilliformes</taxon>
        <taxon>Anguillidae</taxon>
        <taxon>Anguilla</taxon>
    </lineage>
</organism>
<reference evidence="1" key="1">
    <citation type="submission" date="2014-11" db="EMBL/GenBank/DDBJ databases">
        <authorList>
            <person name="Amaro Gonzalez C."/>
        </authorList>
    </citation>
    <scope>NUCLEOTIDE SEQUENCE</scope>
</reference>
<evidence type="ECO:0000313" key="1">
    <source>
        <dbReference type="EMBL" id="JAH00162.1"/>
    </source>
</evidence>
<name>A0A0E9P784_ANGAN</name>
<dbReference type="AlphaFoldDB" id="A0A0E9P784"/>
<reference evidence="1" key="2">
    <citation type="journal article" date="2015" name="Fish Shellfish Immunol.">
        <title>Early steps in the European eel (Anguilla anguilla)-Vibrio vulnificus interaction in the gills: Role of the RtxA13 toxin.</title>
        <authorList>
            <person name="Callol A."/>
            <person name="Pajuelo D."/>
            <person name="Ebbesson L."/>
            <person name="Teles M."/>
            <person name="MacKenzie S."/>
            <person name="Amaro C."/>
        </authorList>
    </citation>
    <scope>NUCLEOTIDE SEQUENCE</scope>
</reference>
<protein>
    <submittedName>
        <fullName evidence="1">Uncharacterized protein</fullName>
    </submittedName>
</protein>